<sequence>MVYLFLKHGMRWTTLRGLKRDTTQAMLVIAAMNLKKVATWLWKTGHPSEHKRTPAVQFFAGVGQHSGTGVCRSFTLRIYKITRSSAS</sequence>
<name>A0A3A3GGM4_PANTH</name>
<comment type="caution">
    <text evidence="1">The sequence shown here is derived from an EMBL/GenBank/DDBJ whole genome shotgun (WGS) entry which is preliminary data.</text>
</comment>
<organism evidence="1 2">
    <name type="scientific">Paenibacillus thiaminolyticus</name>
    <name type="common">Bacillus thiaminolyticus</name>
    <dbReference type="NCBI Taxonomy" id="49283"/>
    <lineage>
        <taxon>Bacteria</taxon>
        <taxon>Bacillati</taxon>
        <taxon>Bacillota</taxon>
        <taxon>Bacilli</taxon>
        <taxon>Bacillales</taxon>
        <taxon>Paenibacillaceae</taxon>
        <taxon>Paenibacillus</taxon>
    </lineage>
</organism>
<dbReference type="AlphaFoldDB" id="A0A3A3GGM4"/>
<evidence type="ECO:0008006" key="3">
    <source>
        <dbReference type="Google" id="ProtNLM"/>
    </source>
</evidence>
<protein>
    <recommendedName>
        <fullName evidence="3">Transposase DDE domain-containing protein</fullName>
    </recommendedName>
</protein>
<dbReference type="OrthoDB" id="9789070at2"/>
<reference evidence="1 2" key="1">
    <citation type="submission" date="2018-09" db="EMBL/GenBank/DDBJ databases">
        <title>Paenibacillus SK2017-BO5.</title>
        <authorList>
            <person name="Piskunova J.V."/>
            <person name="Dubiley S.A."/>
            <person name="Severinov K.V."/>
        </authorList>
    </citation>
    <scope>NUCLEOTIDE SEQUENCE [LARGE SCALE GENOMIC DNA]</scope>
    <source>
        <strain evidence="1 2">BO5</strain>
    </source>
</reference>
<evidence type="ECO:0000313" key="2">
    <source>
        <dbReference type="Proteomes" id="UP000266177"/>
    </source>
</evidence>
<gene>
    <name evidence="1" type="ORF">DQX05_23620</name>
</gene>
<dbReference type="EMBL" id="QYZD01000030">
    <property type="protein sequence ID" value="RJG20848.1"/>
    <property type="molecule type" value="Genomic_DNA"/>
</dbReference>
<dbReference type="Proteomes" id="UP000266177">
    <property type="component" value="Unassembled WGS sequence"/>
</dbReference>
<evidence type="ECO:0000313" key="1">
    <source>
        <dbReference type="EMBL" id="RJG20848.1"/>
    </source>
</evidence>
<proteinExistence type="predicted"/>
<accession>A0A3A3GGM4</accession>